<name>A0A6A6X8B8_9PLEO</name>
<dbReference type="EMBL" id="MU001979">
    <property type="protein sequence ID" value="KAF2792245.1"/>
    <property type="molecule type" value="Genomic_DNA"/>
</dbReference>
<keyword evidence="3" id="KW-1185">Reference proteome</keyword>
<feature type="region of interest" description="Disordered" evidence="1">
    <location>
        <begin position="1"/>
        <end position="68"/>
    </location>
</feature>
<proteinExistence type="predicted"/>
<organism evidence="2 3">
    <name type="scientific">Melanomma pulvis-pyrius CBS 109.77</name>
    <dbReference type="NCBI Taxonomy" id="1314802"/>
    <lineage>
        <taxon>Eukaryota</taxon>
        <taxon>Fungi</taxon>
        <taxon>Dikarya</taxon>
        <taxon>Ascomycota</taxon>
        <taxon>Pezizomycotina</taxon>
        <taxon>Dothideomycetes</taxon>
        <taxon>Pleosporomycetidae</taxon>
        <taxon>Pleosporales</taxon>
        <taxon>Melanommataceae</taxon>
        <taxon>Melanomma</taxon>
    </lineage>
</organism>
<gene>
    <name evidence="2" type="ORF">K505DRAFT_326317</name>
</gene>
<evidence type="ECO:0000256" key="1">
    <source>
        <dbReference type="SAM" id="MobiDB-lite"/>
    </source>
</evidence>
<reference evidence="2" key="1">
    <citation type="journal article" date="2020" name="Stud. Mycol.">
        <title>101 Dothideomycetes genomes: a test case for predicting lifestyles and emergence of pathogens.</title>
        <authorList>
            <person name="Haridas S."/>
            <person name="Albert R."/>
            <person name="Binder M."/>
            <person name="Bloem J."/>
            <person name="Labutti K."/>
            <person name="Salamov A."/>
            <person name="Andreopoulos B."/>
            <person name="Baker S."/>
            <person name="Barry K."/>
            <person name="Bills G."/>
            <person name="Bluhm B."/>
            <person name="Cannon C."/>
            <person name="Castanera R."/>
            <person name="Culley D."/>
            <person name="Daum C."/>
            <person name="Ezra D."/>
            <person name="Gonzalez J."/>
            <person name="Henrissat B."/>
            <person name="Kuo A."/>
            <person name="Liang C."/>
            <person name="Lipzen A."/>
            <person name="Lutzoni F."/>
            <person name="Magnuson J."/>
            <person name="Mondo S."/>
            <person name="Nolan M."/>
            <person name="Ohm R."/>
            <person name="Pangilinan J."/>
            <person name="Park H.-J."/>
            <person name="Ramirez L."/>
            <person name="Alfaro M."/>
            <person name="Sun H."/>
            <person name="Tritt A."/>
            <person name="Yoshinaga Y."/>
            <person name="Zwiers L.-H."/>
            <person name="Turgeon B."/>
            <person name="Goodwin S."/>
            <person name="Spatafora J."/>
            <person name="Crous P."/>
            <person name="Grigoriev I."/>
        </authorList>
    </citation>
    <scope>NUCLEOTIDE SEQUENCE</scope>
    <source>
        <strain evidence="2">CBS 109.77</strain>
    </source>
</reference>
<feature type="compositionally biased region" description="Pro residues" evidence="1">
    <location>
        <begin position="34"/>
        <end position="46"/>
    </location>
</feature>
<evidence type="ECO:0000313" key="2">
    <source>
        <dbReference type="EMBL" id="KAF2792245.1"/>
    </source>
</evidence>
<accession>A0A6A6X8B8</accession>
<dbReference type="Proteomes" id="UP000799757">
    <property type="component" value="Unassembled WGS sequence"/>
</dbReference>
<sequence>MHTTPHHQESTKAYKTDVTTPPPALAPTQNQTPDPNPRPLHNPAPGPHARHPSSRRSDPPPSLNPEET</sequence>
<dbReference type="AlphaFoldDB" id="A0A6A6X8B8"/>
<protein>
    <submittedName>
        <fullName evidence="2">Uncharacterized protein</fullName>
    </submittedName>
</protein>
<feature type="compositionally biased region" description="Pro residues" evidence="1">
    <location>
        <begin position="59"/>
        <end position="68"/>
    </location>
</feature>
<evidence type="ECO:0000313" key="3">
    <source>
        <dbReference type="Proteomes" id="UP000799757"/>
    </source>
</evidence>
<feature type="compositionally biased region" description="Basic and acidic residues" evidence="1">
    <location>
        <begin position="1"/>
        <end position="15"/>
    </location>
</feature>